<organism evidence="2 3">
    <name type="scientific">Splendidivirga corallicola</name>
    <dbReference type="NCBI Taxonomy" id="3051826"/>
    <lineage>
        <taxon>Bacteria</taxon>
        <taxon>Pseudomonadati</taxon>
        <taxon>Bacteroidota</taxon>
        <taxon>Cytophagia</taxon>
        <taxon>Cytophagales</taxon>
        <taxon>Splendidivirgaceae</taxon>
        <taxon>Splendidivirga</taxon>
    </lineage>
</organism>
<dbReference type="Gene3D" id="3.90.1300.10">
    <property type="entry name" value="Amidase signature (AS) domain"/>
    <property type="match status" value="1"/>
</dbReference>
<dbReference type="RefSeq" id="WP_346752905.1">
    <property type="nucleotide sequence ID" value="NZ_JAUJEA010000005.1"/>
</dbReference>
<reference evidence="2" key="1">
    <citation type="submission" date="2023-06" db="EMBL/GenBank/DDBJ databases">
        <title>Genomic of Parafulvivirga corallium.</title>
        <authorList>
            <person name="Wang G."/>
        </authorList>
    </citation>
    <scope>NUCLEOTIDE SEQUENCE</scope>
    <source>
        <strain evidence="2">BMA10</strain>
    </source>
</reference>
<dbReference type="NCBIfam" id="NF005300">
    <property type="entry name" value="PRK06828.1"/>
    <property type="match status" value="1"/>
</dbReference>
<comment type="caution">
    <text evidence="2">The sequence shown here is derived from an EMBL/GenBank/DDBJ whole genome shotgun (WGS) entry which is preliminary data.</text>
</comment>
<dbReference type="NCBIfam" id="NF006006">
    <property type="entry name" value="PRK08137.1"/>
    <property type="match status" value="1"/>
</dbReference>
<dbReference type="EMBL" id="JAUJEA010000005">
    <property type="protein sequence ID" value="MDN5202886.1"/>
    <property type="molecule type" value="Genomic_DNA"/>
</dbReference>
<keyword evidence="3" id="KW-1185">Reference proteome</keyword>
<dbReference type="Proteomes" id="UP001172082">
    <property type="component" value="Unassembled WGS sequence"/>
</dbReference>
<keyword evidence="2" id="KW-0378">Hydrolase</keyword>
<dbReference type="EC" id="3.5.1.4" evidence="2"/>
<dbReference type="SUPFAM" id="SSF75304">
    <property type="entry name" value="Amidase signature (AS) enzymes"/>
    <property type="match status" value="1"/>
</dbReference>
<sequence>MKRKKFLSSFAIIGVFHILVLSSSCSNQSSVSQENSKEEHVTFALEELTVAQLQEGMASGKYTAKSIAQLYLDRIAAIDQNGPKLNSVIELNPDALSIADQLDQERKEGKVRGPLHGIPVLIKDNIDTSDKMTTTAGTLVLQGSIAPQDSYVVQKLREAGAIILGKTNLSEWANFRSTRSSSGWSGRGGQTRNPYILNRNPCGSSSGSGAAVSANLCAIAIGTETNGSIVCPSSSNGVVGIKPTVGLVGRSGIIPISITQDTAGPMARTVSDAATLLGALTGIDPRDDRTLESEGKSFTDYTQFLDKDGLKGARIGIGRNFMGFHEKVDTLMEKAILAMKNAGATIIDLDEVTPNGMGRAGFDVLLYEFKDGVNKYLASLGPNAPVKTLKEVIEYNENNRDKSMPFFEQEILVMAEEKGDLNDEEYKKALDTILRLSREEGIDKVMDEHQLDAIIGPTGGPAWPIDVINGDHFGGGSSSPAARAGYPNITVPAGFINGLPVGISFFGRAYSEPTLIKLAFAYEQLTEHRRAPEFQEHIAF</sequence>
<evidence type="ECO:0000313" key="2">
    <source>
        <dbReference type="EMBL" id="MDN5202886.1"/>
    </source>
</evidence>
<dbReference type="InterPro" id="IPR036928">
    <property type="entry name" value="AS_sf"/>
</dbReference>
<dbReference type="PANTHER" id="PTHR42678:SF34">
    <property type="entry name" value="OS04G0183300 PROTEIN"/>
    <property type="match status" value="1"/>
</dbReference>
<accession>A0ABT8KQ88</accession>
<evidence type="ECO:0000313" key="3">
    <source>
        <dbReference type="Proteomes" id="UP001172082"/>
    </source>
</evidence>
<feature type="domain" description="Amidase" evidence="1">
    <location>
        <begin position="69"/>
        <end position="515"/>
    </location>
</feature>
<dbReference type="PROSITE" id="PS51257">
    <property type="entry name" value="PROKAR_LIPOPROTEIN"/>
    <property type="match status" value="1"/>
</dbReference>
<name>A0ABT8KQ88_9BACT</name>
<evidence type="ECO:0000259" key="1">
    <source>
        <dbReference type="Pfam" id="PF01425"/>
    </source>
</evidence>
<protein>
    <submittedName>
        <fullName evidence="2">Amidase</fullName>
        <ecNumber evidence="2">3.5.1.4</ecNumber>
    </submittedName>
</protein>
<dbReference type="Pfam" id="PF01425">
    <property type="entry name" value="Amidase"/>
    <property type="match status" value="1"/>
</dbReference>
<gene>
    <name evidence="2" type="ORF">QQ008_15960</name>
</gene>
<dbReference type="PANTHER" id="PTHR42678">
    <property type="entry name" value="AMIDASE"/>
    <property type="match status" value="1"/>
</dbReference>
<dbReference type="GO" id="GO:0004040">
    <property type="term" value="F:amidase activity"/>
    <property type="evidence" value="ECO:0007669"/>
    <property type="project" value="UniProtKB-EC"/>
</dbReference>
<dbReference type="InterPro" id="IPR023631">
    <property type="entry name" value="Amidase_dom"/>
</dbReference>
<proteinExistence type="predicted"/>